<keyword evidence="4" id="KW-0732">Signal</keyword>
<dbReference type="CDD" id="cd04391">
    <property type="entry name" value="RhoGAP_ARHGAP18"/>
    <property type="match status" value="1"/>
</dbReference>
<dbReference type="Gene3D" id="1.10.555.10">
    <property type="entry name" value="Rho GTPase activation protein"/>
    <property type="match status" value="1"/>
</dbReference>
<reference evidence="7" key="2">
    <citation type="journal article" date="2017" name="Sci. Adv.">
        <title>A tail of two voltages: Proteomic comparison of the three electric organs of the electric eel.</title>
        <authorList>
            <person name="Traeger L.L."/>
            <person name="Sabat G."/>
            <person name="Barrett-Wilt G.A."/>
            <person name="Wells G.B."/>
            <person name="Sussman M.R."/>
        </authorList>
    </citation>
    <scope>NUCLEOTIDE SEQUENCE [LARGE SCALE GENOMIC DNA]</scope>
</reference>
<sequence length="670" mass="75930">MVFIFLLKCCHCPSIRAFTQLSRTSSGSARGQHGVGCVTTQYQPCYYIQPCLTPSLTPCVTSYFCNVTRNRGGVSGETPTYWRSGSQDSLEELALDDYWKEMEVIQYSVDPEPQEEVQLRVAEEGEQEEAWLTEAGLATLFDESASDGEDGMALLSTLTRTQAAAVQRRVDTLSQTLRKRSKPYSVPNVRDIFRPVPAHDTKVSGARPEVRRSNVSEGQGVSSEGGAETETDINLEVSFSEQALSYREDSKVTLPVSEADDKLPDFKLLRDKTGMTKLGDLSPSDMKKVHRLVLIEMSALFDTAGIELKTHKPLKIKVKETGLFGVPLSTLLEQDQKRFPGTRVPLILQRLISHIEKEGLDTEGLLRVPGVSTRVKVRVRVRVRAVCHDLETKFYEGFFPWETLKQHDAASLVKLLIRELPHPLLTVEYFSAFTSVLKFPTKKQQLQALNLLVLLLPEPSRDTLKALLEFLQRVIDHKEQNRMTLNNIAVVMAPNIFMFKGFRRKISEQQEFAMATGTANIVRLLIRYQNLLWTIPKFVINQVRKQNMEDQRKMNRERAMKKLLKKMAHDRVKNDTQDRSPEVDNGIIRVQAPQFSKVSMALQLTEDLQASDVLSRFLSQDSSVSVKKEDLCLYEIGGNIKERCLDGETYMKALLELNPTAEWVIKSVQR</sequence>
<evidence type="ECO:0000256" key="4">
    <source>
        <dbReference type="SAM" id="SignalP"/>
    </source>
</evidence>
<dbReference type="PANTHER" id="PTHR14963:SF6">
    <property type="entry name" value="RHO GTPASE-ACTIVATING PROTEIN 18"/>
    <property type="match status" value="1"/>
</dbReference>
<dbReference type="Ensembl" id="ENSEEET00000010152.2">
    <property type="protein sequence ID" value="ENSEEEP00000010032.2"/>
    <property type="gene ID" value="ENSEEEG00000004811.2"/>
</dbReference>
<reference evidence="6" key="3">
    <citation type="submission" date="2020-05" db="EMBL/GenBank/DDBJ databases">
        <title>Electrophorus electricus (electric eel) genome, fEleEle1, primary haplotype.</title>
        <authorList>
            <person name="Myers G."/>
            <person name="Meyer A."/>
            <person name="Fedrigo O."/>
            <person name="Formenti G."/>
            <person name="Rhie A."/>
            <person name="Tracey A."/>
            <person name="Sims Y."/>
            <person name="Jarvis E.D."/>
        </authorList>
    </citation>
    <scope>NUCLEOTIDE SEQUENCE [LARGE SCALE GENOMIC DNA]</scope>
</reference>
<dbReference type="SUPFAM" id="SSF48350">
    <property type="entry name" value="GTPase activation domain, GAP"/>
    <property type="match status" value="1"/>
</dbReference>
<evidence type="ECO:0000256" key="3">
    <source>
        <dbReference type="SAM" id="MobiDB-lite"/>
    </source>
</evidence>
<dbReference type="GO" id="GO:0051056">
    <property type="term" value="P:regulation of small GTPase mediated signal transduction"/>
    <property type="evidence" value="ECO:0007669"/>
    <property type="project" value="TreeGrafter"/>
</dbReference>
<name>A0A4W4EG95_ELEEL</name>
<dbReference type="Pfam" id="PF00620">
    <property type="entry name" value="RhoGAP"/>
    <property type="match status" value="1"/>
</dbReference>
<organism evidence="6 7">
    <name type="scientific">Electrophorus electricus</name>
    <name type="common">Electric eel</name>
    <name type="synonym">Gymnotus electricus</name>
    <dbReference type="NCBI Taxonomy" id="8005"/>
    <lineage>
        <taxon>Eukaryota</taxon>
        <taxon>Metazoa</taxon>
        <taxon>Chordata</taxon>
        <taxon>Craniata</taxon>
        <taxon>Vertebrata</taxon>
        <taxon>Euteleostomi</taxon>
        <taxon>Actinopterygii</taxon>
        <taxon>Neopterygii</taxon>
        <taxon>Teleostei</taxon>
        <taxon>Ostariophysi</taxon>
        <taxon>Gymnotiformes</taxon>
        <taxon>Gymnotoidei</taxon>
        <taxon>Gymnotidae</taxon>
        <taxon>Electrophorus</taxon>
    </lineage>
</organism>
<dbReference type="SMART" id="SM00324">
    <property type="entry name" value="RhoGAP"/>
    <property type="match status" value="1"/>
</dbReference>
<evidence type="ECO:0000256" key="2">
    <source>
        <dbReference type="ARBA" id="ARBA00055252"/>
    </source>
</evidence>
<dbReference type="PROSITE" id="PS50238">
    <property type="entry name" value="RHOGAP"/>
    <property type="match status" value="1"/>
</dbReference>
<dbReference type="GeneTree" id="ENSGT00940000157142"/>
<evidence type="ECO:0000313" key="6">
    <source>
        <dbReference type="Ensembl" id="ENSEEEP00000010032.2"/>
    </source>
</evidence>
<feature type="domain" description="Rho-GAP" evidence="5">
    <location>
        <begin position="326"/>
        <end position="533"/>
    </location>
</feature>
<dbReference type="Proteomes" id="UP000314983">
    <property type="component" value="Chromosome 8"/>
</dbReference>
<keyword evidence="7" id="KW-1185">Reference proteome</keyword>
<feature type="signal peptide" evidence="4">
    <location>
        <begin position="1"/>
        <end position="17"/>
    </location>
</feature>
<protein>
    <submittedName>
        <fullName evidence="6">Rho GTPase activating protein 18</fullName>
    </submittedName>
</protein>
<gene>
    <name evidence="6" type="primary">arhgap18</name>
</gene>
<feature type="compositionally biased region" description="Low complexity" evidence="3">
    <location>
        <begin position="215"/>
        <end position="226"/>
    </location>
</feature>
<keyword evidence="1" id="KW-0343">GTPase activation</keyword>
<feature type="region of interest" description="Disordered" evidence="3">
    <location>
        <begin position="199"/>
        <end position="233"/>
    </location>
</feature>
<dbReference type="InterPro" id="IPR057323">
    <property type="entry name" value="RHG40/28/18_ubiquitin"/>
</dbReference>
<evidence type="ECO:0000313" key="7">
    <source>
        <dbReference type="Proteomes" id="UP000314983"/>
    </source>
</evidence>
<proteinExistence type="predicted"/>
<evidence type="ECO:0000259" key="5">
    <source>
        <dbReference type="PROSITE" id="PS50238"/>
    </source>
</evidence>
<evidence type="ECO:0000256" key="1">
    <source>
        <dbReference type="ARBA" id="ARBA00022468"/>
    </source>
</evidence>
<dbReference type="GO" id="GO:0007165">
    <property type="term" value="P:signal transduction"/>
    <property type="evidence" value="ECO:0007669"/>
    <property type="project" value="InterPro"/>
</dbReference>
<dbReference type="GO" id="GO:0005096">
    <property type="term" value="F:GTPase activator activity"/>
    <property type="evidence" value="ECO:0007669"/>
    <property type="project" value="UniProtKB-KW"/>
</dbReference>
<dbReference type="GO" id="GO:0005737">
    <property type="term" value="C:cytoplasm"/>
    <property type="evidence" value="ECO:0007669"/>
    <property type="project" value="TreeGrafter"/>
</dbReference>
<reference evidence="6" key="4">
    <citation type="submission" date="2025-08" db="UniProtKB">
        <authorList>
            <consortium name="Ensembl"/>
        </authorList>
    </citation>
    <scope>IDENTIFICATION</scope>
</reference>
<dbReference type="FunFam" id="1.10.555.10:FF:000018">
    <property type="entry name" value="Rho GTPase activating protein 28"/>
    <property type="match status" value="1"/>
</dbReference>
<dbReference type="AlphaFoldDB" id="A0A4W4EG95"/>
<dbReference type="GO" id="GO:0030833">
    <property type="term" value="P:regulation of actin filament polymerization"/>
    <property type="evidence" value="ECO:0007669"/>
    <property type="project" value="TreeGrafter"/>
</dbReference>
<reference evidence="6" key="5">
    <citation type="submission" date="2025-09" db="UniProtKB">
        <authorList>
            <consortium name="Ensembl"/>
        </authorList>
    </citation>
    <scope>IDENTIFICATION</scope>
</reference>
<dbReference type="InterPro" id="IPR008936">
    <property type="entry name" value="Rho_GTPase_activation_prot"/>
</dbReference>
<comment type="function">
    <text evidence="2">GTPase activator for the Rho-type GTPases by converting them to an inactive GDP-bound state.</text>
</comment>
<accession>A0A4W4EG95</accession>
<reference evidence="7" key="1">
    <citation type="journal article" date="2014" name="Science">
        <title>Nonhuman genetics. Genomic basis for the convergent evolution of electric organs.</title>
        <authorList>
            <person name="Gallant J.R."/>
            <person name="Traeger L.L."/>
            <person name="Volkening J.D."/>
            <person name="Moffett H."/>
            <person name="Chen P.H."/>
            <person name="Novina C.D."/>
            <person name="Phillips G.N.Jr."/>
            <person name="Anand R."/>
            <person name="Wells G.B."/>
            <person name="Pinch M."/>
            <person name="Guth R."/>
            <person name="Unguez G.A."/>
            <person name="Albert J.S."/>
            <person name="Zakon H.H."/>
            <person name="Samanta M.P."/>
            <person name="Sussman M.R."/>
        </authorList>
    </citation>
    <scope>NUCLEOTIDE SEQUENCE [LARGE SCALE GENOMIC DNA]</scope>
</reference>
<dbReference type="InterPro" id="IPR000198">
    <property type="entry name" value="RhoGAP_dom"/>
</dbReference>
<dbReference type="PANTHER" id="PTHR14963">
    <property type="entry name" value="RHO GTPASE ACTIVATING PROTEIN 18,19-RELATED"/>
    <property type="match status" value="1"/>
</dbReference>
<dbReference type="Pfam" id="PF25442">
    <property type="entry name" value="Ubiquitin_RHG40_C"/>
    <property type="match status" value="1"/>
</dbReference>
<feature type="chain" id="PRO_5044203406" evidence="4">
    <location>
        <begin position="18"/>
        <end position="670"/>
    </location>
</feature>
<feature type="compositionally biased region" description="Basic and acidic residues" evidence="3">
    <location>
        <begin position="199"/>
        <end position="214"/>
    </location>
</feature>